<reference evidence="2" key="1">
    <citation type="submission" date="2025-08" db="UniProtKB">
        <authorList>
            <consortium name="RefSeq"/>
        </authorList>
    </citation>
    <scope>IDENTIFICATION</scope>
</reference>
<keyword evidence="1" id="KW-1185">Reference proteome</keyword>
<organism evidence="1 2">
    <name type="scientific">Gymnodraco acuticeps</name>
    <name type="common">Antarctic dragonfish</name>
    <dbReference type="NCBI Taxonomy" id="8218"/>
    <lineage>
        <taxon>Eukaryota</taxon>
        <taxon>Metazoa</taxon>
        <taxon>Chordata</taxon>
        <taxon>Craniata</taxon>
        <taxon>Vertebrata</taxon>
        <taxon>Euteleostomi</taxon>
        <taxon>Actinopterygii</taxon>
        <taxon>Neopterygii</taxon>
        <taxon>Teleostei</taxon>
        <taxon>Neoteleostei</taxon>
        <taxon>Acanthomorphata</taxon>
        <taxon>Eupercaria</taxon>
        <taxon>Perciformes</taxon>
        <taxon>Notothenioidei</taxon>
        <taxon>Bathydraconidae</taxon>
        <taxon>Gymnodraco</taxon>
    </lineage>
</organism>
<evidence type="ECO:0000313" key="2">
    <source>
        <dbReference type="RefSeq" id="XP_034074063.1"/>
    </source>
</evidence>
<dbReference type="PANTHER" id="PTHR31751:SF44">
    <property type="entry name" value="SI:CH211-211K8.4-RELATED"/>
    <property type="match status" value="1"/>
</dbReference>
<proteinExistence type="predicted"/>
<sequence length="248" mass="28409">MLQKLHAEEKVIVGGDMRADSPGHSAKFGSYTMMDLKNNKVVDLQLVQSNEVGGSYHMELEGLKRSLELLKERGVTLDCIVTDRHLQIQKFLRESSITQFFDVWHIEKGISKQLEKAAKKKDCEKLRGWVKSIRNHIYWTAATSTTGPERVAKWTSILNHVQDIHSHDDPLFPKCLHPLRIAQYQWMAAGYVANLMDLIFDQVFVDPAPFTQELLKIPIPEDLCSQYERPDREEVISGYATRFNLAAV</sequence>
<gene>
    <name evidence="2" type="primary">LOC117547417</name>
</gene>
<dbReference type="AlphaFoldDB" id="A0A6P8UB77"/>
<dbReference type="PANTHER" id="PTHR31751">
    <property type="entry name" value="SI:CH211-108C17.2-RELATED-RELATED"/>
    <property type="match status" value="1"/>
</dbReference>
<protein>
    <submittedName>
        <fullName evidence="2">Uncharacterized protein LOC117547417 isoform X2</fullName>
    </submittedName>
</protein>
<dbReference type="Proteomes" id="UP000515161">
    <property type="component" value="Unplaced"/>
</dbReference>
<name>A0A6P8UB77_GYMAC</name>
<evidence type="ECO:0000313" key="1">
    <source>
        <dbReference type="Proteomes" id="UP000515161"/>
    </source>
</evidence>
<dbReference type="RefSeq" id="XP_034074063.1">
    <property type="nucleotide sequence ID" value="XM_034218172.1"/>
</dbReference>
<accession>A0A6P8UB77</accession>
<dbReference type="GeneID" id="117547417"/>